<feature type="compositionally biased region" description="Basic and acidic residues" evidence="9">
    <location>
        <begin position="362"/>
        <end position="372"/>
    </location>
</feature>
<keyword evidence="12" id="KW-1185">Reference proteome</keyword>
<evidence type="ECO:0000256" key="7">
    <source>
        <dbReference type="ARBA" id="ARBA00022833"/>
    </source>
</evidence>
<evidence type="ECO:0000256" key="5">
    <source>
        <dbReference type="ARBA" id="ARBA00022763"/>
    </source>
</evidence>
<evidence type="ECO:0000313" key="12">
    <source>
        <dbReference type="Proteomes" id="UP000245884"/>
    </source>
</evidence>
<dbReference type="Pfam" id="PF01261">
    <property type="entry name" value="AP_endonuc_2"/>
    <property type="match status" value="1"/>
</dbReference>
<dbReference type="GeneID" id="37029387"/>
<name>A0A316UNE2_9BASI</name>
<dbReference type="SMART" id="SM00518">
    <property type="entry name" value="AP2Ec"/>
    <property type="match status" value="1"/>
</dbReference>
<dbReference type="GO" id="GO:0006284">
    <property type="term" value="P:base-excision repair"/>
    <property type="evidence" value="ECO:0007669"/>
    <property type="project" value="TreeGrafter"/>
</dbReference>
<dbReference type="GO" id="GO:0008081">
    <property type="term" value="F:phosphoric diester hydrolase activity"/>
    <property type="evidence" value="ECO:0007669"/>
    <property type="project" value="TreeGrafter"/>
</dbReference>
<feature type="domain" description="Xylose isomerase-like TIM barrel" evidence="10">
    <location>
        <begin position="12"/>
        <end position="274"/>
    </location>
</feature>
<dbReference type="FunFam" id="3.20.20.150:FF:000001">
    <property type="entry name" value="Probable endonuclease 4"/>
    <property type="match status" value="1"/>
</dbReference>
<dbReference type="GO" id="GO:0005634">
    <property type="term" value="C:nucleus"/>
    <property type="evidence" value="ECO:0007669"/>
    <property type="project" value="TreeGrafter"/>
</dbReference>
<dbReference type="Gene3D" id="3.20.20.150">
    <property type="entry name" value="Divalent-metal-dependent TIM barrel enzymes"/>
    <property type="match status" value="1"/>
</dbReference>
<dbReference type="NCBIfam" id="TIGR00587">
    <property type="entry name" value="nfo"/>
    <property type="match status" value="1"/>
</dbReference>
<dbReference type="PROSITE" id="PS00729">
    <property type="entry name" value="AP_NUCLEASE_F2_1"/>
    <property type="match status" value="1"/>
</dbReference>
<dbReference type="EMBL" id="KZ819670">
    <property type="protein sequence ID" value="PWN26780.1"/>
    <property type="molecule type" value="Genomic_DNA"/>
</dbReference>
<evidence type="ECO:0000256" key="6">
    <source>
        <dbReference type="ARBA" id="ARBA00022801"/>
    </source>
</evidence>
<protein>
    <recommendedName>
        <fullName evidence="3">Apurinic-apyrimidinic endonuclease 1</fullName>
    </recommendedName>
</protein>
<keyword evidence="5" id="KW-0227">DNA damage</keyword>
<feature type="compositionally biased region" description="Basic and acidic residues" evidence="9">
    <location>
        <begin position="319"/>
        <end position="333"/>
    </location>
</feature>
<keyword evidence="7" id="KW-0862">Zinc</keyword>
<evidence type="ECO:0000256" key="1">
    <source>
        <dbReference type="ARBA" id="ARBA00001947"/>
    </source>
</evidence>
<dbReference type="GO" id="GO:0008270">
    <property type="term" value="F:zinc ion binding"/>
    <property type="evidence" value="ECO:0007669"/>
    <property type="project" value="InterPro"/>
</dbReference>
<evidence type="ECO:0000256" key="3">
    <source>
        <dbReference type="ARBA" id="ARBA00021759"/>
    </source>
</evidence>
<evidence type="ECO:0000256" key="2">
    <source>
        <dbReference type="ARBA" id="ARBA00005340"/>
    </source>
</evidence>
<keyword evidence="11" id="KW-0255">Endonuclease</keyword>
<evidence type="ECO:0000256" key="8">
    <source>
        <dbReference type="ARBA" id="ARBA00023204"/>
    </source>
</evidence>
<dbReference type="HAMAP" id="MF_00152">
    <property type="entry name" value="Nfo"/>
    <property type="match status" value="1"/>
</dbReference>
<dbReference type="STRING" id="1569628.A0A316UNE2"/>
<sequence length="386" mass="42343">MSIADGVENSIASARRYACEGFALFLKAKMNWTYKPLAQENIDRFRRWLPALGYTGKRCLPHGSYLINLGNPNNVKRAQAMDSFLDDLRRCALLGISVYNFHPGSGVGECTKEQACTNIATCINEAHLTLAKENLSCPIILLENMAGQGQQVGRYFEELADVIAQVRDKGKVGVCLDTAHAFAAGFDIHTIAGFNAMMADFDRIIGAQYLHGMHLNDSKEALGSRKDRHENIGQGHIGLAPFWCIMNQERFAGMPLVLETPAASWRVWKGEIEALYELQGLPEEEGAWRGVKEKLKALSELPKEMAGTDIAKAGLPPKPYKDQRTKGEGDKKGATGKTAQAKVKKATAVKKEILRGQALQHATDELAIDRPAADGGLAPKRKRKAL</sequence>
<gene>
    <name evidence="11" type="ORF">BDZ90DRAFT_246526</name>
</gene>
<dbReference type="InterPro" id="IPR018246">
    <property type="entry name" value="AP_endonuc_F2_Zn_BS"/>
</dbReference>
<keyword evidence="6" id="KW-0378">Hydrolase</keyword>
<dbReference type="RefSeq" id="XP_025361392.1">
    <property type="nucleotide sequence ID" value="XM_025507564.1"/>
</dbReference>
<dbReference type="GO" id="GO:0003906">
    <property type="term" value="F:DNA-(apurinic or apyrimidinic site) endonuclease activity"/>
    <property type="evidence" value="ECO:0007669"/>
    <property type="project" value="TreeGrafter"/>
</dbReference>
<evidence type="ECO:0000256" key="4">
    <source>
        <dbReference type="ARBA" id="ARBA00022723"/>
    </source>
</evidence>
<dbReference type="PROSITE" id="PS51432">
    <property type="entry name" value="AP_NUCLEASE_F2_4"/>
    <property type="match status" value="1"/>
</dbReference>
<evidence type="ECO:0000256" key="9">
    <source>
        <dbReference type="SAM" id="MobiDB-lite"/>
    </source>
</evidence>
<dbReference type="AlphaFoldDB" id="A0A316UNE2"/>
<dbReference type="GO" id="GO:0003677">
    <property type="term" value="F:DNA binding"/>
    <property type="evidence" value="ECO:0007669"/>
    <property type="project" value="InterPro"/>
</dbReference>
<comment type="similarity">
    <text evidence="2">Belongs to the AP endonuclease 2 family.</text>
</comment>
<dbReference type="SUPFAM" id="SSF51658">
    <property type="entry name" value="Xylose isomerase-like"/>
    <property type="match status" value="1"/>
</dbReference>
<comment type="cofactor">
    <cofactor evidence="1">
        <name>Zn(2+)</name>
        <dbReference type="ChEBI" id="CHEBI:29105"/>
    </cofactor>
</comment>
<accession>A0A316UNE2</accession>
<organism evidence="11 12">
    <name type="scientific">Jaminaea rosea</name>
    <dbReference type="NCBI Taxonomy" id="1569628"/>
    <lineage>
        <taxon>Eukaryota</taxon>
        <taxon>Fungi</taxon>
        <taxon>Dikarya</taxon>
        <taxon>Basidiomycota</taxon>
        <taxon>Ustilaginomycotina</taxon>
        <taxon>Exobasidiomycetes</taxon>
        <taxon>Microstromatales</taxon>
        <taxon>Microstromatales incertae sedis</taxon>
        <taxon>Jaminaea</taxon>
    </lineage>
</organism>
<keyword evidence="4" id="KW-0479">Metal-binding</keyword>
<dbReference type="InterPro" id="IPR001719">
    <property type="entry name" value="AP_endonuc_2"/>
</dbReference>
<evidence type="ECO:0000313" key="11">
    <source>
        <dbReference type="EMBL" id="PWN26780.1"/>
    </source>
</evidence>
<keyword evidence="11" id="KW-0540">Nuclease</keyword>
<reference evidence="11 12" key="1">
    <citation type="journal article" date="2018" name="Mol. Biol. Evol.">
        <title>Broad Genomic Sampling Reveals a Smut Pathogenic Ancestry of the Fungal Clade Ustilaginomycotina.</title>
        <authorList>
            <person name="Kijpornyongpan T."/>
            <person name="Mondo S.J."/>
            <person name="Barry K."/>
            <person name="Sandor L."/>
            <person name="Lee J."/>
            <person name="Lipzen A."/>
            <person name="Pangilinan J."/>
            <person name="LaButti K."/>
            <person name="Hainaut M."/>
            <person name="Henrissat B."/>
            <person name="Grigoriev I.V."/>
            <person name="Spatafora J.W."/>
            <person name="Aime M.C."/>
        </authorList>
    </citation>
    <scope>NUCLEOTIDE SEQUENCE [LARGE SCALE GENOMIC DNA]</scope>
    <source>
        <strain evidence="11 12">MCA 5214</strain>
    </source>
</reference>
<dbReference type="InterPro" id="IPR013022">
    <property type="entry name" value="Xyl_isomerase-like_TIM-brl"/>
</dbReference>
<dbReference type="PANTHER" id="PTHR21445">
    <property type="entry name" value="ENDONUCLEASE IV ENDODEOXYRIBONUCLEASE IV"/>
    <property type="match status" value="1"/>
</dbReference>
<dbReference type="CDD" id="cd00019">
    <property type="entry name" value="AP2Ec"/>
    <property type="match status" value="1"/>
</dbReference>
<dbReference type="PROSITE" id="PS00731">
    <property type="entry name" value="AP_NUCLEASE_F2_3"/>
    <property type="match status" value="1"/>
</dbReference>
<dbReference type="Proteomes" id="UP000245884">
    <property type="component" value="Unassembled WGS sequence"/>
</dbReference>
<dbReference type="GO" id="GO:0005739">
    <property type="term" value="C:mitochondrion"/>
    <property type="evidence" value="ECO:0007669"/>
    <property type="project" value="TreeGrafter"/>
</dbReference>
<evidence type="ECO:0000259" key="10">
    <source>
        <dbReference type="Pfam" id="PF01261"/>
    </source>
</evidence>
<dbReference type="InterPro" id="IPR036237">
    <property type="entry name" value="Xyl_isomerase-like_sf"/>
</dbReference>
<proteinExistence type="inferred from homology"/>
<dbReference type="PANTHER" id="PTHR21445:SF0">
    <property type="entry name" value="APURINIC-APYRIMIDINIC ENDONUCLEASE"/>
    <property type="match status" value="1"/>
</dbReference>
<feature type="region of interest" description="Disordered" evidence="9">
    <location>
        <begin position="360"/>
        <end position="386"/>
    </location>
</feature>
<keyword evidence="8" id="KW-0234">DNA repair</keyword>
<feature type="region of interest" description="Disordered" evidence="9">
    <location>
        <begin position="310"/>
        <end position="346"/>
    </location>
</feature>
<dbReference type="OrthoDB" id="7663182at2759"/>